<sequence length="444" mass="45827">MRPLALFMRTLVAGALLGSMIVAPALTATPAQAADGERTRAGAQVTTYLTIEGREVVNIGAPASSAGDTTITRGSAAMTEGGQAVGTFATRVVVVMPDANGRERRDTTVHVAMPDGALFAQQIQDDPTGLPPNTASDLVVLGGTGAFHNARGVVSMAPAAAGILRLTWNLKPNTGIDPEQATTISFERLVDATSSGQATNDANALSESGSQGRLRMKGQDGAFTCGDAKLAQSRPGGIGVDSWLCRYDLPRGSVLVAAFSQYRGGTAWPSKFIDIILGGTGAYAGARGEAVTDCTSETAADVTLRLLSDTGLPPVPVKFSQDRTYKTFDVIALDDASLVYAGSTASQFALGTNRKVGTSAGLYVSSMELSRSEGFRRSFGVYAFDLKGGTIRAVAYDEGQADEVSPTTTLVVTGGTGAFLGATGTIGLIAGKVVNERTVVRIAQ</sequence>
<accession>A0A6J7K209</accession>
<proteinExistence type="predicted"/>
<protein>
    <submittedName>
        <fullName evidence="1">Unannotated protein</fullName>
    </submittedName>
</protein>
<name>A0A6J7K209_9ZZZZ</name>
<dbReference type="EMBL" id="CAFBNE010000039">
    <property type="protein sequence ID" value="CAB4949019.1"/>
    <property type="molecule type" value="Genomic_DNA"/>
</dbReference>
<organism evidence="1">
    <name type="scientific">freshwater metagenome</name>
    <dbReference type="NCBI Taxonomy" id="449393"/>
    <lineage>
        <taxon>unclassified sequences</taxon>
        <taxon>metagenomes</taxon>
        <taxon>ecological metagenomes</taxon>
    </lineage>
</organism>
<dbReference type="AlphaFoldDB" id="A0A6J7K209"/>
<reference evidence="1" key="1">
    <citation type="submission" date="2020-05" db="EMBL/GenBank/DDBJ databases">
        <authorList>
            <person name="Chiriac C."/>
            <person name="Salcher M."/>
            <person name="Ghai R."/>
            <person name="Kavagutti S V."/>
        </authorList>
    </citation>
    <scope>NUCLEOTIDE SEQUENCE</scope>
</reference>
<evidence type="ECO:0000313" key="1">
    <source>
        <dbReference type="EMBL" id="CAB4949019.1"/>
    </source>
</evidence>
<gene>
    <name evidence="1" type="ORF">UFOPK3772_01415</name>
</gene>